<dbReference type="Gene3D" id="1.25.10.10">
    <property type="entry name" value="Leucine-rich Repeat Variant"/>
    <property type="match status" value="1"/>
</dbReference>
<protein>
    <recommendedName>
        <fullName evidence="3">HEAT repeat domain-containing protein</fullName>
    </recommendedName>
</protein>
<dbReference type="EMBL" id="SJPM01000007">
    <property type="protein sequence ID" value="TWT94952.1"/>
    <property type="molecule type" value="Genomic_DNA"/>
</dbReference>
<gene>
    <name evidence="1" type="ORF">Pla100_35310</name>
</gene>
<dbReference type="SUPFAM" id="SSF48371">
    <property type="entry name" value="ARM repeat"/>
    <property type="match status" value="1"/>
</dbReference>
<reference evidence="1 2" key="1">
    <citation type="submission" date="2019-02" db="EMBL/GenBank/DDBJ databases">
        <title>Deep-cultivation of Planctomycetes and their phenomic and genomic characterization uncovers novel biology.</title>
        <authorList>
            <person name="Wiegand S."/>
            <person name="Jogler M."/>
            <person name="Boedeker C."/>
            <person name="Pinto D."/>
            <person name="Vollmers J."/>
            <person name="Rivas-Marin E."/>
            <person name="Kohn T."/>
            <person name="Peeters S.H."/>
            <person name="Heuer A."/>
            <person name="Rast P."/>
            <person name="Oberbeckmann S."/>
            <person name="Bunk B."/>
            <person name="Jeske O."/>
            <person name="Meyerdierks A."/>
            <person name="Storesund J.E."/>
            <person name="Kallscheuer N."/>
            <person name="Luecker S."/>
            <person name="Lage O.M."/>
            <person name="Pohl T."/>
            <person name="Merkel B.J."/>
            <person name="Hornburger P."/>
            <person name="Mueller R.-W."/>
            <person name="Bruemmer F."/>
            <person name="Labrenz M."/>
            <person name="Spormann A.M."/>
            <person name="Op Den Camp H."/>
            <person name="Overmann J."/>
            <person name="Amann R."/>
            <person name="Jetten M.S.M."/>
            <person name="Mascher T."/>
            <person name="Medema M.H."/>
            <person name="Devos D.P."/>
            <person name="Kaster A.-K."/>
            <person name="Ovreas L."/>
            <person name="Rohde M."/>
            <person name="Galperin M.Y."/>
            <person name="Jogler C."/>
        </authorList>
    </citation>
    <scope>NUCLEOTIDE SEQUENCE [LARGE SCALE GENOMIC DNA]</scope>
    <source>
        <strain evidence="1 2">Pla100</strain>
    </source>
</reference>
<evidence type="ECO:0008006" key="3">
    <source>
        <dbReference type="Google" id="ProtNLM"/>
    </source>
</evidence>
<dbReference type="AlphaFoldDB" id="A0A5C6A4R6"/>
<evidence type="ECO:0000313" key="2">
    <source>
        <dbReference type="Proteomes" id="UP000316213"/>
    </source>
</evidence>
<dbReference type="Proteomes" id="UP000316213">
    <property type="component" value="Unassembled WGS sequence"/>
</dbReference>
<comment type="caution">
    <text evidence="1">The sequence shown here is derived from an EMBL/GenBank/DDBJ whole genome shotgun (WGS) entry which is preliminary data.</text>
</comment>
<dbReference type="RefSeq" id="WP_146578906.1">
    <property type="nucleotide sequence ID" value="NZ_SJPM01000007.1"/>
</dbReference>
<organism evidence="1 2">
    <name type="scientific">Neorhodopirellula pilleata</name>
    <dbReference type="NCBI Taxonomy" id="2714738"/>
    <lineage>
        <taxon>Bacteria</taxon>
        <taxon>Pseudomonadati</taxon>
        <taxon>Planctomycetota</taxon>
        <taxon>Planctomycetia</taxon>
        <taxon>Pirellulales</taxon>
        <taxon>Pirellulaceae</taxon>
        <taxon>Neorhodopirellula</taxon>
    </lineage>
</organism>
<name>A0A5C6A4R6_9BACT</name>
<proteinExistence type="predicted"/>
<evidence type="ECO:0000313" key="1">
    <source>
        <dbReference type="EMBL" id="TWT94952.1"/>
    </source>
</evidence>
<dbReference type="InterPro" id="IPR016024">
    <property type="entry name" value="ARM-type_fold"/>
</dbReference>
<keyword evidence="2" id="KW-1185">Reference proteome</keyword>
<sequence length="190" mass="21233">MSNILKEVVQSEANKLNNSAFIEEQKQLGRNPYGLADLESLWNNQRFTFADILHELTDAARKRLIGRIKVILLFLVSRDSIPSDFVPLLCELLELRDGNIANEDIIELLGEAGDKRAIPSLVNVVWDDGFPGIDENYWAAKKAIQSLSEIGGVEGRTALSNAIEHNSTEIKEECRQLLRMSGDRNASRGI</sequence>
<accession>A0A5C6A4R6</accession>
<dbReference type="InterPro" id="IPR011989">
    <property type="entry name" value="ARM-like"/>
</dbReference>